<sequence>MVKFLSKFDCDEVFDASPWNFNGDFILMAKCEANRAPSSYQLDSVGIWVQLSNLPVEYLTIEVAKSIASTVGKPVNLEPDVKKWCKFARIKVQMSIYQPLIKSVPYTLLKWEEITVPLAYERLPRFCSLCGLLGHELERCKIRFDIMGKIEESKSPEFRKRLQDLLKINYSEELRGGSVIQSPSKERQNSLNVEKQCADSLSEDTEGCNTNHTIADPVPNENSVQDEGHNSHSIAVEKITPAVFP</sequence>
<accession>A0A822XIN3</accession>
<protein>
    <recommendedName>
        <fullName evidence="1">Zinc knuckle CX2CX4HX4C domain-containing protein</fullName>
    </recommendedName>
</protein>
<dbReference type="Proteomes" id="UP000607653">
    <property type="component" value="Unassembled WGS sequence"/>
</dbReference>
<dbReference type="PANTHER" id="PTHR31286:SF167">
    <property type="entry name" value="OS09G0268800 PROTEIN"/>
    <property type="match status" value="1"/>
</dbReference>
<evidence type="ECO:0000313" key="3">
    <source>
        <dbReference type="Proteomes" id="UP000607653"/>
    </source>
</evidence>
<comment type="caution">
    <text evidence="2">The sequence shown here is derived from an EMBL/GenBank/DDBJ whole genome shotgun (WGS) entry which is preliminary data.</text>
</comment>
<dbReference type="InterPro" id="IPR040256">
    <property type="entry name" value="At4g02000-like"/>
</dbReference>
<keyword evidence="3" id="KW-1185">Reference proteome</keyword>
<gene>
    <name evidence="2" type="ORF">HUJ06_020098</name>
</gene>
<evidence type="ECO:0000259" key="1">
    <source>
        <dbReference type="Pfam" id="PF14392"/>
    </source>
</evidence>
<organism evidence="2 3">
    <name type="scientific">Nelumbo nucifera</name>
    <name type="common">Sacred lotus</name>
    <dbReference type="NCBI Taxonomy" id="4432"/>
    <lineage>
        <taxon>Eukaryota</taxon>
        <taxon>Viridiplantae</taxon>
        <taxon>Streptophyta</taxon>
        <taxon>Embryophyta</taxon>
        <taxon>Tracheophyta</taxon>
        <taxon>Spermatophyta</taxon>
        <taxon>Magnoliopsida</taxon>
        <taxon>Proteales</taxon>
        <taxon>Nelumbonaceae</taxon>
        <taxon>Nelumbo</taxon>
    </lineage>
</organism>
<proteinExistence type="predicted"/>
<dbReference type="Pfam" id="PF14392">
    <property type="entry name" value="zf-CCHC_4"/>
    <property type="match status" value="1"/>
</dbReference>
<dbReference type="InterPro" id="IPR025836">
    <property type="entry name" value="Zn_knuckle_CX2CX4HX4C"/>
</dbReference>
<name>A0A822XIN3_NELNU</name>
<reference evidence="2 3" key="1">
    <citation type="journal article" date="2020" name="Mol. Biol. Evol.">
        <title>Distinct Expression and Methylation Patterns for Genes with Different Fates following a Single Whole-Genome Duplication in Flowering Plants.</title>
        <authorList>
            <person name="Shi T."/>
            <person name="Rahmani R.S."/>
            <person name="Gugger P.F."/>
            <person name="Wang M."/>
            <person name="Li H."/>
            <person name="Zhang Y."/>
            <person name="Li Z."/>
            <person name="Wang Q."/>
            <person name="Van de Peer Y."/>
            <person name="Marchal K."/>
            <person name="Chen J."/>
        </authorList>
    </citation>
    <scope>NUCLEOTIDE SEQUENCE [LARGE SCALE GENOMIC DNA]</scope>
    <source>
        <tissue evidence="2">Leaf</tissue>
    </source>
</reference>
<evidence type="ECO:0000313" key="2">
    <source>
        <dbReference type="EMBL" id="DAD18635.1"/>
    </source>
</evidence>
<dbReference type="EMBL" id="DUZY01000001">
    <property type="protein sequence ID" value="DAD18635.1"/>
    <property type="molecule type" value="Genomic_DNA"/>
</dbReference>
<dbReference type="AlphaFoldDB" id="A0A822XIN3"/>
<feature type="domain" description="Zinc knuckle CX2CX4HX4C" evidence="1">
    <location>
        <begin position="112"/>
        <end position="141"/>
    </location>
</feature>
<dbReference type="PANTHER" id="PTHR31286">
    <property type="entry name" value="GLYCINE-RICH CELL WALL STRUCTURAL PROTEIN 1.8-LIKE"/>
    <property type="match status" value="1"/>
</dbReference>